<feature type="transmembrane region" description="Helical" evidence="1">
    <location>
        <begin position="40"/>
        <end position="61"/>
    </location>
</feature>
<name>A0ABX3EMR5_9BACL</name>
<keyword evidence="1" id="KW-0812">Transmembrane</keyword>
<dbReference type="EMBL" id="LVWI01000048">
    <property type="protein sequence ID" value="OKP85118.1"/>
    <property type="molecule type" value="Genomic_DNA"/>
</dbReference>
<accession>A0ABX3EMR5</accession>
<gene>
    <name evidence="2" type="ORF">A3844_17870</name>
</gene>
<keyword evidence="1" id="KW-1133">Transmembrane helix</keyword>
<reference evidence="2 3" key="1">
    <citation type="submission" date="2016-03" db="EMBL/GenBank/DDBJ databases">
        <authorList>
            <person name="Sant'Anna F.H."/>
            <person name="Ambrosini A."/>
            <person name="Souza R."/>
            <person name="Bach E."/>
            <person name="Fernandes G."/>
            <person name="Balsanelli E."/>
            <person name="Baura V.A."/>
            <person name="Souza E.M."/>
            <person name="Passaglia L."/>
        </authorList>
    </citation>
    <scope>NUCLEOTIDE SEQUENCE [LARGE SCALE GENOMIC DNA]</scope>
    <source>
        <strain evidence="2 3">P26E</strain>
    </source>
</reference>
<sequence length="68" mass="7427">MVRDFKRRADRKGMCADGHHRIVMVNVSLDQATLDTIRSLIISGILVFVGSLTAYTTPALLGGKEPVN</sequence>
<protein>
    <submittedName>
        <fullName evidence="2">Uncharacterized protein</fullName>
    </submittedName>
</protein>
<evidence type="ECO:0000256" key="1">
    <source>
        <dbReference type="SAM" id="Phobius"/>
    </source>
</evidence>
<organism evidence="2 3">
    <name type="scientific">Paenibacillus helianthi</name>
    <dbReference type="NCBI Taxonomy" id="1349432"/>
    <lineage>
        <taxon>Bacteria</taxon>
        <taxon>Bacillati</taxon>
        <taxon>Bacillota</taxon>
        <taxon>Bacilli</taxon>
        <taxon>Bacillales</taxon>
        <taxon>Paenibacillaceae</taxon>
        <taxon>Paenibacillus</taxon>
    </lineage>
</organism>
<keyword evidence="1" id="KW-0472">Membrane</keyword>
<evidence type="ECO:0000313" key="2">
    <source>
        <dbReference type="EMBL" id="OKP85118.1"/>
    </source>
</evidence>
<evidence type="ECO:0000313" key="3">
    <source>
        <dbReference type="Proteomes" id="UP000186058"/>
    </source>
</evidence>
<comment type="caution">
    <text evidence="2">The sequence shown here is derived from an EMBL/GenBank/DDBJ whole genome shotgun (WGS) entry which is preliminary data.</text>
</comment>
<dbReference type="Proteomes" id="UP000186058">
    <property type="component" value="Unassembled WGS sequence"/>
</dbReference>
<proteinExistence type="predicted"/>
<keyword evidence="3" id="KW-1185">Reference proteome</keyword>